<comment type="caution">
    <text evidence="2">The sequence shown here is derived from an EMBL/GenBank/DDBJ whole genome shotgun (WGS) entry which is preliminary data.</text>
</comment>
<dbReference type="Gramene" id="KVH88454">
    <property type="protein sequence ID" value="KVH88454"/>
    <property type="gene ID" value="Ccrd_026794"/>
</dbReference>
<dbReference type="AlphaFoldDB" id="A0A103XD50"/>
<gene>
    <name evidence="2" type="ORF">Ccrd_026794</name>
</gene>
<feature type="compositionally biased region" description="Basic and acidic residues" evidence="1">
    <location>
        <begin position="38"/>
        <end position="67"/>
    </location>
</feature>
<evidence type="ECO:0000313" key="3">
    <source>
        <dbReference type="Proteomes" id="UP000243975"/>
    </source>
</evidence>
<organism evidence="2 3">
    <name type="scientific">Cynara cardunculus var. scolymus</name>
    <name type="common">Globe artichoke</name>
    <name type="synonym">Cynara scolymus</name>
    <dbReference type="NCBI Taxonomy" id="59895"/>
    <lineage>
        <taxon>Eukaryota</taxon>
        <taxon>Viridiplantae</taxon>
        <taxon>Streptophyta</taxon>
        <taxon>Embryophyta</taxon>
        <taxon>Tracheophyta</taxon>
        <taxon>Spermatophyta</taxon>
        <taxon>Magnoliopsida</taxon>
        <taxon>eudicotyledons</taxon>
        <taxon>Gunneridae</taxon>
        <taxon>Pentapetalae</taxon>
        <taxon>asterids</taxon>
        <taxon>campanulids</taxon>
        <taxon>Asterales</taxon>
        <taxon>Asteraceae</taxon>
        <taxon>Carduoideae</taxon>
        <taxon>Cardueae</taxon>
        <taxon>Carduinae</taxon>
        <taxon>Cynara</taxon>
    </lineage>
</organism>
<evidence type="ECO:0000313" key="2">
    <source>
        <dbReference type="EMBL" id="KVH88454.1"/>
    </source>
</evidence>
<keyword evidence="3" id="KW-1185">Reference proteome</keyword>
<feature type="region of interest" description="Disordered" evidence="1">
    <location>
        <begin position="35"/>
        <end position="112"/>
    </location>
</feature>
<evidence type="ECO:0000256" key="1">
    <source>
        <dbReference type="SAM" id="MobiDB-lite"/>
    </source>
</evidence>
<proteinExistence type="predicted"/>
<reference evidence="2 3" key="1">
    <citation type="journal article" date="2016" name="Sci. Rep.">
        <title>The genome sequence of the outbreeding globe artichoke constructed de novo incorporating a phase-aware low-pass sequencing strategy of F1 progeny.</title>
        <authorList>
            <person name="Scaglione D."/>
            <person name="Reyes-Chin-Wo S."/>
            <person name="Acquadro A."/>
            <person name="Froenicke L."/>
            <person name="Portis E."/>
            <person name="Beitel C."/>
            <person name="Tirone M."/>
            <person name="Mauro R."/>
            <person name="Lo Monaco A."/>
            <person name="Mauromicale G."/>
            <person name="Faccioli P."/>
            <person name="Cattivelli L."/>
            <person name="Rieseberg L."/>
            <person name="Michelmore R."/>
            <person name="Lanteri S."/>
        </authorList>
    </citation>
    <scope>NUCLEOTIDE SEQUENCE [LARGE SCALE GENOMIC DNA]</scope>
    <source>
        <strain evidence="2">2C</strain>
    </source>
</reference>
<feature type="compositionally biased region" description="Basic and acidic residues" evidence="1">
    <location>
        <begin position="74"/>
        <end position="105"/>
    </location>
</feature>
<name>A0A103XD50_CYNCS</name>
<sequence>MFLDRPNGPKLKIHFEHLEVVPAYRSLLIRSSIQKSFQHTEDSSPFERDREREREQPWGRGINDNHEKRGRKCINGEEKEPHHLSKKEKETIPQREREREYEKMKMGRSYVW</sequence>
<dbReference type="EMBL" id="LEKV01005407">
    <property type="protein sequence ID" value="KVH88454.1"/>
    <property type="molecule type" value="Genomic_DNA"/>
</dbReference>
<dbReference type="Proteomes" id="UP000243975">
    <property type="component" value="Unassembled WGS sequence"/>
</dbReference>
<protein>
    <submittedName>
        <fullName evidence="2">Uncharacterized protein</fullName>
    </submittedName>
</protein>
<accession>A0A103XD50</accession>